<evidence type="ECO:0000313" key="2">
    <source>
        <dbReference type="EMBL" id="MCY1143142.1"/>
    </source>
</evidence>
<dbReference type="SUPFAM" id="SSF69118">
    <property type="entry name" value="AhpD-like"/>
    <property type="match status" value="1"/>
</dbReference>
<evidence type="ECO:0000313" key="3">
    <source>
        <dbReference type="Proteomes" id="UP001151002"/>
    </source>
</evidence>
<protein>
    <submittedName>
        <fullName evidence="2">Carboxymuconolactone decarboxylase family protein</fullName>
    </submittedName>
</protein>
<dbReference type="PANTHER" id="PTHR35446:SF2">
    <property type="entry name" value="CARBOXYMUCONOLACTONE DECARBOXYLASE-LIKE DOMAIN-CONTAINING PROTEIN"/>
    <property type="match status" value="1"/>
</dbReference>
<dbReference type="Pfam" id="PF02627">
    <property type="entry name" value="CMD"/>
    <property type="match status" value="1"/>
</dbReference>
<keyword evidence="3" id="KW-1185">Reference proteome</keyword>
<dbReference type="RefSeq" id="WP_267567633.1">
    <property type="nucleotide sequence ID" value="NZ_JAPNTZ010000014.1"/>
</dbReference>
<dbReference type="EMBL" id="JAPNTZ010000014">
    <property type="protein sequence ID" value="MCY1143142.1"/>
    <property type="molecule type" value="Genomic_DNA"/>
</dbReference>
<sequence length="330" mass="35481">MTYRFFTPSMAKAATGRTAHVYGQLREDLLGPLPTFQALSAEPEILTATWALMREALLAGGASRVERELIAAVVSRTNRCSFCTDAHVTLLHALSEHELAEVIARGDPPPRPRHATLARWAADSRSPRASRWSSPYCPEITGTLLAFHFINRMVSALLAPDLLPGGLQRFPAVRSAGGRFYARTVREPKEPGRSLALLDDPGAEPPAWAGDSPVGVAYASLRTAAERGGALLSEAARETVVATVSWEDGRHPDRPGEWATDLVRELPGRDRVGARIGLLAAFAPAAISPGDVALWRLTHPSDTDLVRLLAYGAMAATEHVAQTLVPSGRP</sequence>
<dbReference type="NCBIfam" id="TIGR00778">
    <property type="entry name" value="ahpD_dom"/>
    <property type="match status" value="1"/>
</dbReference>
<organism evidence="2 3">
    <name type="scientific">Paractinoplanes pyxinae</name>
    <dbReference type="NCBI Taxonomy" id="2997416"/>
    <lineage>
        <taxon>Bacteria</taxon>
        <taxon>Bacillati</taxon>
        <taxon>Actinomycetota</taxon>
        <taxon>Actinomycetes</taxon>
        <taxon>Micromonosporales</taxon>
        <taxon>Micromonosporaceae</taxon>
        <taxon>Paractinoplanes</taxon>
    </lineage>
</organism>
<accession>A0ABT4BAV9</accession>
<evidence type="ECO:0000259" key="1">
    <source>
        <dbReference type="Pfam" id="PF02627"/>
    </source>
</evidence>
<proteinExistence type="predicted"/>
<dbReference type="Proteomes" id="UP001151002">
    <property type="component" value="Unassembled WGS sequence"/>
</dbReference>
<dbReference type="InterPro" id="IPR003779">
    <property type="entry name" value="CMD-like"/>
</dbReference>
<name>A0ABT4BAV9_9ACTN</name>
<dbReference type="Gene3D" id="1.20.1290.10">
    <property type="entry name" value="AhpD-like"/>
    <property type="match status" value="1"/>
</dbReference>
<feature type="domain" description="Carboxymuconolactone decarboxylase-like" evidence="1">
    <location>
        <begin position="48"/>
        <end position="110"/>
    </location>
</feature>
<comment type="caution">
    <text evidence="2">The sequence shown here is derived from an EMBL/GenBank/DDBJ whole genome shotgun (WGS) entry which is preliminary data.</text>
</comment>
<reference evidence="2" key="1">
    <citation type="submission" date="2022-11" db="EMBL/GenBank/DDBJ databases">
        <authorList>
            <person name="Somphong A."/>
            <person name="Phongsopitanun W."/>
        </authorList>
    </citation>
    <scope>NUCLEOTIDE SEQUENCE</scope>
    <source>
        <strain evidence="2">Pm04-4</strain>
    </source>
</reference>
<gene>
    <name evidence="2" type="ORF">OWR29_34535</name>
</gene>
<dbReference type="InterPro" id="IPR029032">
    <property type="entry name" value="AhpD-like"/>
</dbReference>
<dbReference type="InterPro" id="IPR004675">
    <property type="entry name" value="AhpD_core"/>
</dbReference>
<dbReference type="PANTHER" id="PTHR35446">
    <property type="entry name" value="SI:CH211-175M2.5"/>
    <property type="match status" value="1"/>
</dbReference>